<dbReference type="AlphaFoldDB" id="A0A8T1XDD2"/>
<name>A0A8T1XDD2_9STRA</name>
<sequence>MAAPTAELKEWLDEWPTVRDLVDDLVLSLKRRHLRGSYETAKMTTKLLSKVLETVEWSTAGEILEKIRQLGHMLTKAHAHELAIGNVVRRVLYIIREEHSNALKISSADAANGSAAAPVSGPPSSRNNNLSRSLGTILTPGTDTDLSIPIADLKLSVMEGIAELVDEIDSLHVNIADQAMEYIHTDEVILTFGLSLSVEAFLKTAAKKRQFKVIVVESAPSLNGQRTAHALAESGIHVTVIPDSAVFALMARVNKVVVPAAAVVANGGLIAQSGLQNIALAAKKCSVPVVCVAGLIKLSPLYAHDLDVLSELLAPSSIFNYEDTVDNLEVLNPAYDYVPPEFVRIFITNTGAHQPSYIYRLLAEYYSPQDYQLN</sequence>
<dbReference type="OrthoDB" id="269919at2759"/>
<reference evidence="6" key="1">
    <citation type="submission" date="2021-02" db="EMBL/GenBank/DDBJ databases">
        <authorList>
            <person name="Palmer J.M."/>
        </authorList>
    </citation>
    <scope>NUCLEOTIDE SEQUENCE</scope>
    <source>
        <strain evidence="6">SCRP23</strain>
    </source>
</reference>
<dbReference type="InterPro" id="IPR000649">
    <property type="entry name" value="IF-2B-related"/>
</dbReference>
<feature type="region of interest" description="Disordered" evidence="5">
    <location>
        <begin position="114"/>
        <end position="134"/>
    </location>
</feature>
<evidence type="ECO:0000256" key="1">
    <source>
        <dbReference type="ARBA" id="ARBA00022490"/>
    </source>
</evidence>
<dbReference type="Pfam" id="PF01008">
    <property type="entry name" value="IF-2B"/>
    <property type="match status" value="1"/>
</dbReference>
<evidence type="ECO:0000256" key="5">
    <source>
        <dbReference type="SAM" id="MobiDB-lite"/>
    </source>
</evidence>
<proteinExistence type="inferred from homology"/>
<comment type="caution">
    <text evidence="6">The sequence shown here is derived from an EMBL/GenBank/DDBJ whole genome shotgun (WGS) entry which is preliminary data.</text>
</comment>
<dbReference type="FunFam" id="3.40.50.10470:FF:000005">
    <property type="entry name" value="translation initiation factor eIF-2B subunit beta"/>
    <property type="match status" value="1"/>
</dbReference>
<dbReference type="PANTHER" id="PTHR45859">
    <property type="entry name" value="TRANSLATION INITIATION FACTOR EIF-2B SUBUNIT BETA"/>
    <property type="match status" value="1"/>
</dbReference>
<accession>A0A8T1XDD2</accession>
<evidence type="ECO:0000313" key="7">
    <source>
        <dbReference type="Proteomes" id="UP000693981"/>
    </source>
</evidence>
<dbReference type="InterPro" id="IPR051855">
    <property type="entry name" value="eIF2B_beta_subunit"/>
</dbReference>
<dbReference type="GO" id="GO:0005851">
    <property type="term" value="C:eukaryotic translation initiation factor 2B complex"/>
    <property type="evidence" value="ECO:0007669"/>
    <property type="project" value="TreeGrafter"/>
</dbReference>
<evidence type="ECO:0000313" key="6">
    <source>
        <dbReference type="EMBL" id="KAG7401400.1"/>
    </source>
</evidence>
<keyword evidence="2 6" id="KW-0396">Initiation factor</keyword>
<organism evidence="6 7">
    <name type="scientific">Phytophthora boehmeriae</name>
    <dbReference type="NCBI Taxonomy" id="109152"/>
    <lineage>
        <taxon>Eukaryota</taxon>
        <taxon>Sar</taxon>
        <taxon>Stramenopiles</taxon>
        <taxon>Oomycota</taxon>
        <taxon>Peronosporomycetes</taxon>
        <taxon>Peronosporales</taxon>
        <taxon>Peronosporaceae</taxon>
        <taxon>Phytophthora</taxon>
    </lineage>
</organism>
<comment type="similarity">
    <text evidence="4">Belongs to the eIF-2B alpha/beta/delta subunits family.</text>
</comment>
<dbReference type="EMBL" id="JAGDFL010000013">
    <property type="protein sequence ID" value="KAG7401400.1"/>
    <property type="molecule type" value="Genomic_DNA"/>
</dbReference>
<dbReference type="PANTHER" id="PTHR45859:SF1">
    <property type="entry name" value="TRANSLATION INITIATION FACTOR EIF-2B SUBUNIT BETA"/>
    <property type="match status" value="1"/>
</dbReference>
<gene>
    <name evidence="6" type="primary">EIF2B2</name>
    <name evidence="6" type="ORF">PHYBOEH_001392</name>
</gene>
<evidence type="ECO:0000256" key="2">
    <source>
        <dbReference type="ARBA" id="ARBA00022540"/>
    </source>
</evidence>
<keyword evidence="7" id="KW-1185">Reference proteome</keyword>
<keyword evidence="1" id="KW-0963">Cytoplasm</keyword>
<evidence type="ECO:0000256" key="3">
    <source>
        <dbReference type="ARBA" id="ARBA00022917"/>
    </source>
</evidence>
<protein>
    <submittedName>
        <fullName evidence="6">Translation initiation factor eIF-2B subunit beta</fullName>
    </submittedName>
</protein>
<evidence type="ECO:0000256" key="4">
    <source>
        <dbReference type="RuleBase" id="RU003814"/>
    </source>
</evidence>
<dbReference type="Proteomes" id="UP000693981">
    <property type="component" value="Unassembled WGS sequence"/>
</dbReference>
<keyword evidence="3" id="KW-0648">Protein biosynthesis</keyword>
<dbReference type="GO" id="GO:0005085">
    <property type="term" value="F:guanyl-nucleotide exchange factor activity"/>
    <property type="evidence" value="ECO:0007669"/>
    <property type="project" value="TreeGrafter"/>
</dbReference>
<dbReference type="GO" id="GO:0003743">
    <property type="term" value="F:translation initiation factor activity"/>
    <property type="evidence" value="ECO:0007669"/>
    <property type="project" value="UniProtKB-KW"/>
</dbReference>